<dbReference type="NCBIfam" id="TIGR04057">
    <property type="entry name" value="SusC_RagA_signa"/>
    <property type="match status" value="1"/>
</dbReference>
<dbReference type="Pfam" id="PF07660">
    <property type="entry name" value="STN"/>
    <property type="match status" value="1"/>
</dbReference>
<dbReference type="InterPro" id="IPR012910">
    <property type="entry name" value="Plug_dom"/>
</dbReference>
<dbReference type="Gene3D" id="2.60.40.1120">
    <property type="entry name" value="Carboxypeptidase-like, regulatory domain"/>
    <property type="match status" value="1"/>
</dbReference>
<feature type="domain" description="Secretin/TonB short N-terminal" evidence="6">
    <location>
        <begin position="67"/>
        <end position="118"/>
    </location>
</feature>
<dbReference type="InterPro" id="IPR023996">
    <property type="entry name" value="TonB-dep_OMP_SusC/RagA"/>
</dbReference>
<gene>
    <name evidence="7" type="ORF">MNBD_BACTEROID01-1536</name>
</gene>
<dbReference type="InterPro" id="IPR039426">
    <property type="entry name" value="TonB-dep_rcpt-like"/>
</dbReference>
<name>A0A3B0UM19_9ZZZZ</name>
<dbReference type="InterPro" id="IPR011662">
    <property type="entry name" value="Secretin/TonB_short_N"/>
</dbReference>
<dbReference type="SUPFAM" id="SSF56935">
    <property type="entry name" value="Porins"/>
    <property type="match status" value="1"/>
</dbReference>
<evidence type="ECO:0000256" key="2">
    <source>
        <dbReference type="ARBA" id="ARBA00022448"/>
    </source>
</evidence>
<dbReference type="SMART" id="SM00965">
    <property type="entry name" value="STN"/>
    <property type="match status" value="1"/>
</dbReference>
<dbReference type="AlphaFoldDB" id="A0A3B0UM19"/>
<dbReference type="GO" id="GO:0009279">
    <property type="term" value="C:cell outer membrane"/>
    <property type="evidence" value="ECO:0007669"/>
    <property type="project" value="UniProtKB-SubCell"/>
</dbReference>
<keyword evidence="2" id="KW-0813">Transport</keyword>
<protein>
    <submittedName>
        <fullName evidence="7">Outer membrane TonB-dependent transporter, utilization system for glycans and polysaccharides (PUL), SusC family</fullName>
    </submittedName>
</protein>
<evidence type="ECO:0000256" key="3">
    <source>
        <dbReference type="ARBA" id="ARBA00022692"/>
    </source>
</evidence>
<evidence type="ECO:0000256" key="5">
    <source>
        <dbReference type="ARBA" id="ARBA00023237"/>
    </source>
</evidence>
<dbReference type="Gene3D" id="2.170.130.10">
    <property type="entry name" value="TonB-dependent receptor, plug domain"/>
    <property type="match status" value="1"/>
</dbReference>
<evidence type="ECO:0000259" key="6">
    <source>
        <dbReference type="SMART" id="SM00965"/>
    </source>
</evidence>
<dbReference type="SUPFAM" id="SSF49464">
    <property type="entry name" value="Carboxypeptidase regulatory domain-like"/>
    <property type="match status" value="1"/>
</dbReference>
<dbReference type="EMBL" id="UOEP01000140">
    <property type="protein sequence ID" value="VAW21284.1"/>
    <property type="molecule type" value="Genomic_DNA"/>
</dbReference>
<reference evidence="7" key="1">
    <citation type="submission" date="2018-06" db="EMBL/GenBank/DDBJ databases">
        <authorList>
            <person name="Zhirakovskaya E."/>
        </authorList>
    </citation>
    <scope>NUCLEOTIDE SEQUENCE</scope>
</reference>
<dbReference type="InterPro" id="IPR037066">
    <property type="entry name" value="Plug_dom_sf"/>
</dbReference>
<dbReference type="NCBIfam" id="TIGR04056">
    <property type="entry name" value="OMP_RagA_SusC"/>
    <property type="match status" value="1"/>
</dbReference>
<comment type="subcellular location">
    <subcellularLocation>
        <location evidence="1">Cell outer membrane</location>
        <topology evidence="1">Multi-pass membrane protein</topology>
    </subcellularLocation>
</comment>
<evidence type="ECO:0000313" key="7">
    <source>
        <dbReference type="EMBL" id="VAW21284.1"/>
    </source>
</evidence>
<keyword evidence="3" id="KW-0812">Transmembrane</keyword>
<organism evidence="7">
    <name type="scientific">hydrothermal vent metagenome</name>
    <dbReference type="NCBI Taxonomy" id="652676"/>
    <lineage>
        <taxon>unclassified sequences</taxon>
        <taxon>metagenomes</taxon>
        <taxon>ecological metagenomes</taxon>
    </lineage>
</organism>
<evidence type="ECO:0000256" key="4">
    <source>
        <dbReference type="ARBA" id="ARBA00023136"/>
    </source>
</evidence>
<sequence>MKKLLILGLLRNQKKLMRVMKITFLLVFGAMLTLSASTYSQVTRITLDTKQATVKEVLEAIEGQSEFIFFYQDQILDLNREVNIKIKDMSIEEIMDLLLKGTSNNYMINDRQVIIGKKEVSISEEIAPVASPPLTVEELAQPQTKKVSGKVTDQGGDPLPGVNVVVKGETNIGTITDSEGNYSIEVPLDAEALEYSFIGMVPQTVVIGTSSVINVTLESSTESLDEVVVTALGIQRKVKALGFSAQELGAGELSANREANLSNFLTGKVAGVQVSKTSSGTGGSSVVTIRGNSSLSGNNQPLYVVDGIPIINEGHDKGSGSAGLWGDNDYGDGIGDINPEDVESMTVLKGPNASALYGSRGANGVILITTKSGRKRKGIGVEINSNISIETLNLFPEYQNKYGPGYEGTNMYGKWVEINGKLYETLASGASWGVPLDGRRTVVDPYVYPGEENTKTLVLLPQPIDNVRNFFETAILNTNTVALSGGTDKTTARLSFGNTWSKGIMPNHRVERKTITLRATSQLTDFLSFDAKVNYVRTDGRQRPNLGSSTENPVRTFASMGRWVPMDFLKEYYEKTGEPGRWPGIYYNPYYVVNELKNKDYRDRLIGLASTTVKFTDWLSLLGRVGIDSYSEVREKTWPVGSLRRAGKYGRVTNNMYINRDFNADAILTANKKLSNNLSGNLSLGASLLTQRREHLGWDARNFKAPGVYHVSNAQDIRPSAYLWQKEMQSVYFTGQLSYKDYLFFDVTGRNDWSSALGRNNYSFFYPSVSTSFVFTDALELNPDILSFGKVRVSWAQVGNDSDPYLTISGYNSYTTSYTGQSYASASGTIPLFDLKNELSESWEIGTDLRFFKNRLGLDVTYYNGKTTNQILPISISNASGYSNVVINAGEIQNKGLEIFLNATPIKTNSGFRWDLSFNYARNHSTVVELAPGIESYTIAKAAQGSTTIEARVGEPYGDIIGYKYKRAPDGQRIVSGDGGYVRESKQSVLGNITPDWIGGLNNSFSYKGFSFNFLLDFVQGGEIYSSTKYEMMRNGTAKFTEEGRRPHDMDEQGNQLPYVGVLDGVVEITDADGNVTGYEKNTKAVSGMIYWATRGWSRITEECVLDGSYIMLREVMMSYNLNPSLLKKTPIKGLTLTLVGRNLWYIEEHMQGLGISPESAPNTDAAFSGIEVLSMPTTRTFGLNVKLTF</sequence>
<evidence type="ECO:0000256" key="1">
    <source>
        <dbReference type="ARBA" id="ARBA00004571"/>
    </source>
</evidence>
<accession>A0A3B0UM19</accession>
<dbReference type="InterPro" id="IPR036942">
    <property type="entry name" value="Beta-barrel_TonB_sf"/>
</dbReference>
<proteinExistence type="predicted"/>
<keyword evidence="5" id="KW-0998">Cell outer membrane</keyword>
<dbReference type="InterPro" id="IPR008969">
    <property type="entry name" value="CarboxyPept-like_regulatory"/>
</dbReference>
<dbReference type="InterPro" id="IPR023997">
    <property type="entry name" value="TonB-dep_OMP_SusC/RagA_CS"/>
</dbReference>
<dbReference type="PROSITE" id="PS52016">
    <property type="entry name" value="TONB_DEPENDENT_REC_3"/>
    <property type="match status" value="1"/>
</dbReference>
<dbReference type="Pfam" id="PF07715">
    <property type="entry name" value="Plug"/>
    <property type="match status" value="1"/>
</dbReference>
<keyword evidence="4" id="KW-0472">Membrane</keyword>
<dbReference type="Gene3D" id="2.40.170.20">
    <property type="entry name" value="TonB-dependent receptor, beta-barrel domain"/>
    <property type="match status" value="1"/>
</dbReference>
<dbReference type="Pfam" id="PF13715">
    <property type="entry name" value="CarbopepD_reg_2"/>
    <property type="match status" value="1"/>
</dbReference>